<dbReference type="GO" id="GO:0016020">
    <property type="term" value="C:membrane"/>
    <property type="evidence" value="ECO:0007669"/>
    <property type="project" value="TreeGrafter"/>
</dbReference>
<gene>
    <name evidence="6" type="ORF">SPPG_07326</name>
</gene>
<dbReference type="OrthoDB" id="6251714at2759"/>
<evidence type="ECO:0000256" key="3">
    <source>
        <dbReference type="ARBA" id="ARBA00023002"/>
    </source>
</evidence>
<dbReference type="STRING" id="645134.A0A0L0H8Y2"/>
<protein>
    <submittedName>
        <fullName evidence="6">Uncharacterized protein</fullName>
    </submittedName>
</protein>
<dbReference type="AlphaFoldDB" id="A0A0L0H8Y2"/>
<dbReference type="GO" id="GO:0016491">
    <property type="term" value="F:oxidoreductase activity"/>
    <property type="evidence" value="ECO:0007669"/>
    <property type="project" value="UniProtKB-KW"/>
</dbReference>
<dbReference type="VEuPathDB" id="FungiDB:SPPG_07326"/>
<keyword evidence="5" id="KW-1133">Transmembrane helix</keyword>
<keyword evidence="5" id="KW-0472">Membrane</keyword>
<evidence type="ECO:0000256" key="4">
    <source>
        <dbReference type="ARBA" id="ARBA00037096"/>
    </source>
</evidence>
<keyword evidence="7" id="KW-1185">Reference proteome</keyword>
<dbReference type="PRINTS" id="PR00081">
    <property type="entry name" value="GDHRDH"/>
</dbReference>
<dbReference type="InterPro" id="IPR002347">
    <property type="entry name" value="SDR_fam"/>
</dbReference>
<dbReference type="EMBL" id="KQ257464">
    <property type="protein sequence ID" value="KNC97399.1"/>
    <property type="molecule type" value="Genomic_DNA"/>
</dbReference>
<organism evidence="6 7">
    <name type="scientific">Spizellomyces punctatus (strain DAOM BR117)</name>
    <dbReference type="NCBI Taxonomy" id="645134"/>
    <lineage>
        <taxon>Eukaryota</taxon>
        <taxon>Fungi</taxon>
        <taxon>Fungi incertae sedis</taxon>
        <taxon>Chytridiomycota</taxon>
        <taxon>Chytridiomycota incertae sedis</taxon>
        <taxon>Chytridiomycetes</taxon>
        <taxon>Spizellomycetales</taxon>
        <taxon>Spizellomycetaceae</taxon>
        <taxon>Spizellomyces</taxon>
    </lineage>
</organism>
<dbReference type="GeneID" id="27690548"/>
<dbReference type="Proteomes" id="UP000053201">
    <property type="component" value="Unassembled WGS sequence"/>
</dbReference>
<dbReference type="PANTHER" id="PTHR44196">
    <property type="entry name" value="DEHYDROGENASE/REDUCTASE SDR FAMILY MEMBER 7B"/>
    <property type="match status" value="1"/>
</dbReference>
<dbReference type="InterPro" id="IPR036291">
    <property type="entry name" value="NAD(P)-bd_dom_sf"/>
</dbReference>
<comment type="similarity">
    <text evidence="1">Belongs to the short-chain dehydrogenases/reductases (SDR) family.</text>
</comment>
<evidence type="ECO:0000313" key="6">
    <source>
        <dbReference type="EMBL" id="KNC97399.1"/>
    </source>
</evidence>
<dbReference type="PROSITE" id="PS00061">
    <property type="entry name" value="ADH_SHORT"/>
    <property type="match status" value="1"/>
</dbReference>
<proteinExistence type="inferred from homology"/>
<dbReference type="InterPro" id="IPR020904">
    <property type="entry name" value="Sc_DH/Rdtase_CS"/>
</dbReference>
<comment type="function">
    <text evidence="4">Putative oxidoreductase.</text>
</comment>
<dbReference type="PANTHER" id="PTHR44196:SF1">
    <property type="entry name" value="DEHYDROGENASE_REDUCTASE SDR FAMILY MEMBER 7B"/>
    <property type="match status" value="1"/>
</dbReference>
<dbReference type="Pfam" id="PF00106">
    <property type="entry name" value="adh_short"/>
    <property type="match status" value="1"/>
</dbReference>
<keyword evidence="5" id="KW-0812">Transmembrane</keyword>
<evidence type="ECO:0000313" key="7">
    <source>
        <dbReference type="Proteomes" id="UP000053201"/>
    </source>
</evidence>
<keyword evidence="2" id="KW-0521">NADP</keyword>
<feature type="transmembrane region" description="Helical" evidence="5">
    <location>
        <begin position="235"/>
        <end position="257"/>
    </location>
</feature>
<dbReference type="OMA" id="KWSANNW"/>
<name>A0A0L0H8Y2_SPIPD</name>
<dbReference type="RefSeq" id="XP_016605439.1">
    <property type="nucleotide sequence ID" value="XM_016755487.1"/>
</dbReference>
<dbReference type="eggNOG" id="KOG1205">
    <property type="taxonomic scope" value="Eukaryota"/>
</dbReference>
<reference evidence="6 7" key="1">
    <citation type="submission" date="2009-08" db="EMBL/GenBank/DDBJ databases">
        <title>The Genome Sequence of Spizellomyces punctatus strain DAOM BR117.</title>
        <authorList>
            <consortium name="The Broad Institute Genome Sequencing Platform"/>
            <person name="Russ C."/>
            <person name="Cuomo C."/>
            <person name="Shea T."/>
            <person name="Young S.K."/>
            <person name="Zeng Q."/>
            <person name="Koehrsen M."/>
            <person name="Haas B."/>
            <person name="Borodovsky M."/>
            <person name="Guigo R."/>
            <person name="Alvarado L."/>
            <person name="Berlin A."/>
            <person name="Bochicchio J."/>
            <person name="Borenstein D."/>
            <person name="Chapman S."/>
            <person name="Chen Z."/>
            <person name="Engels R."/>
            <person name="Freedman E."/>
            <person name="Gellesch M."/>
            <person name="Goldberg J."/>
            <person name="Griggs A."/>
            <person name="Gujja S."/>
            <person name="Heiman D."/>
            <person name="Hepburn T."/>
            <person name="Howarth C."/>
            <person name="Jen D."/>
            <person name="Larson L."/>
            <person name="Lewis B."/>
            <person name="Mehta T."/>
            <person name="Park D."/>
            <person name="Pearson M."/>
            <person name="Roberts A."/>
            <person name="Saif S."/>
            <person name="Shenoy N."/>
            <person name="Sisk P."/>
            <person name="Stolte C."/>
            <person name="Sykes S."/>
            <person name="Thomson T."/>
            <person name="Walk T."/>
            <person name="White J."/>
            <person name="Yandava C."/>
            <person name="Burger G."/>
            <person name="Gray M.W."/>
            <person name="Holland P.W.H."/>
            <person name="King N."/>
            <person name="Lang F.B.F."/>
            <person name="Roger A.J."/>
            <person name="Ruiz-Trillo I."/>
            <person name="Lander E."/>
            <person name="Nusbaum C."/>
        </authorList>
    </citation>
    <scope>NUCLEOTIDE SEQUENCE [LARGE SCALE GENOMIC DNA]</scope>
    <source>
        <strain evidence="6 7">DAOM BR117</strain>
    </source>
</reference>
<evidence type="ECO:0000256" key="5">
    <source>
        <dbReference type="SAM" id="Phobius"/>
    </source>
</evidence>
<evidence type="ECO:0000256" key="1">
    <source>
        <dbReference type="ARBA" id="ARBA00006484"/>
    </source>
</evidence>
<dbReference type="InParanoid" id="A0A0L0H8Y2"/>
<keyword evidence="3" id="KW-0560">Oxidoreductase</keyword>
<sequence length="262" mass="28569">MPQHSTNQKVVFITGASSGIGRSLAFAYASHYAKQGLVLGLISRRETILSDMKSQIEKEYKSIRVEISACDITSPSTPTLLETLTSRTGIPTIMVLNAGIGHQGKQIGQGDISDDAAVIETNLVGAMRVCHWVVGVWERVGCVGHVVGVSSVAAWRGLPTSAAYSASKAGLDVYLDALRVEKYGKIKVTVLHPGYIDTPINDMMEHRPYLISADKAAQLVLSRIERGVRQAFIPWWPWTVVARLLAMLPTWVLALAARKFTK</sequence>
<evidence type="ECO:0000256" key="2">
    <source>
        <dbReference type="ARBA" id="ARBA00022857"/>
    </source>
</evidence>
<dbReference type="Gene3D" id="3.40.50.720">
    <property type="entry name" value="NAD(P)-binding Rossmann-like Domain"/>
    <property type="match status" value="1"/>
</dbReference>
<accession>A0A0L0H8Y2</accession>
<dbReference type="SUPFAM" id="SSF51735">
    <property type="entry name" value="NAD(P)-binding Rossmann-fold domains"/>
    <property type="match status" value="1"/>
</dbReference>